<organism evidence="1 2">
    <name type="scientific">Paraphoma chrysanthemicola</name>
    <dbReference type="NCBI Taxonomy" id="798071"/>
    <lineage>
        <taxon>Eukaryota</taxon>
        <taxon>Fungi</taxon>
        <taxon>Dikarya</taxon>
        <taxon>Ascomycota</taxon>
        <taxon>Pezizomycotina</taxon>
        <taxon>Dothideomycetes</taxon>
        <taxon>Pleosporomycetidae</taxon>
        <taxon>Pleosporales</taxon>
        <taxon>Pleosporineae</taxon>
        <taxon>Phaeosphaeriaceae</taxon>
        <taxon>Paraphoma</taxon>
    </lineage>
</organism>
<dbReference type="EMBL" id="JAGMVJ010000005">
    <property type="protein sequence ID" value="KAH7090749.1"/>
    <property type="molecule type" value="Genomic_DNA"/>
</dbReference>
<accession>A0A8K0W1P2</accession>
<gene>
    <name evidence="1" type="ORF">FB567DRAFT_299235</name>
</gene>
<name>A0A8K0W1P2_9PLEO</name>
<reference evidence="1" key="1">
    <citation type="journal article" date="2021" name="Nat. Commun.">
        <title>Genetic determinants of endophytism in the Arabidopsis root mycobiome.</title>
        <authorList>
            <person name="Mesny F."/>
            <person name="Miyauchi S."/>
            <person name="Thiergart T."/>
            <person name="Pickel B."/>
            <person name="Atanasova L."/>
            <person name="Karlsson M."/>
            <person name="Huettel B."/>
            <person name="Barry K.W."/>
            <person name="Haridas S."/>
            <person name="Chen C."/>
            <person name="Bauer D."/>
            <person name="Andreopoulos W."/>
            <person name="Pangilinan J."/>
            <person name="LaButti K."/>
            <person name="Riley R."/>
            <person name="Lipzen A."/>
            <person name="Clum A."/>
            <person name="Drula E."/>
            <person name="Henrissat B."/>
            <person name="Kohler A."/>
            <person name="Grigoriev I.V."/>
            <person name="Martin F.M."/>
            <person name="Hacquard S."/>
        </authorList>
    </citation>
    <scope>NUCLEOTIDE SEQUENCE</scope>
    <source>
        <strain evidence="1">MPI-SDFR-AT-0120</strain>
    </source>
</reference>
<evidence type="ECO:0000313" key="1">
    <source>
        <dbReference type="EMBL" id="KAH7090749.1"/>
    </source>
</evidence>
<sequence length="201" mass="22534">MLCLWTVTSLPWPPRTFHCSSMQQSGTSLSILRLCAATLVAGQKVATTLALPQLVAWQRYASMPLFASKILEWMQPVEFKDGPPRSPFAVVRLDTFQFIAPTPALLRLSRAPLISRDDADTGTDPGDIVAKYEDEYEEDDLDDTDAVAGQVTLKGMPVDGRPSCRFHFHCTLSPKSISTYYDLHHRFIDQRLVAFIKMCPK</sequence>
<dbReference type="AlphaFoldDB" id="A0A8K0W1P2"/>
<proteinExistence type="predicted"/>
<protein>
    <submittedName>
        <fullName evidence="1">Uncharacterized protein</fullName>
    </submittedName>
</protein>
<evidence type="ECO:0000313" key="2">
    <source>
        <dbReference type="Proteomes" id="UP000813461"/>
    </source>
</evidence>
<keyword evidence="2" id="KW-1185">Reference proteome</keyword>
<dbReference type="Proteomes" id="UP000813461">
    <property type="component" value="Unassembled WGS sequence"/>
</dbReference>
<comment type="caution">
    <text evidence="1">The sequence shown here is derived from an EMBL/GenBank/DDBJ whole genome shotgun (WGS) entry which is preliminary data.</text>
</comment>